<reference evidence="1 2" key="1">
    <citation type="submission" date="2018-09" db="EMBL/GenBank/DDBJ databases">
        <title>Genomic Encyclopedia of Archaeal and Bacterial Type Strains, Phase II (KMG-II): from individual species to whole genera.</title>
        <authorList>
            <person name="Goeker M."/>
        </authorList>
    </citation>
    <scope>NUCLEOTIDE SEQUENCE [LARGE SCALE GENOMIC DNA]</scope>
    <source>
        <strain evidence="1 2">DSM 26283</strain>
    </source>
</reference>
<evidence type="ECO:0000313" key="1">
    <source>
        <dbReference type="EMBL" id="RKE97994.1"/>
    </source>
</evidence>
<name>A0A420DUJ4_9FLAO</name>
<dbReference type="PANTHER" id="PTHR36978">
    <property type="entry name" value="P-LOOP CONTAINING NUCLEOTIDE TRIPHOSPHATE HYDROLASE"/>
    <property type="match status" value="1"/>
</dbReference>
<protein>
    <recommendedName>
        <fullName evidence="3">Sulfotransferase family protein</fullName>
    </recommendedName>
</protein>
<proteinExistence type="predicted"/>
<dbReference type="EMBL" id="RAQJ01000001">
    <property type="protein sequence ID" value="RKE97994.1"/>
    <property type="molecule type" value="Genomic_DNA"/>
</dbReference>
<dbReference type="Proteomes" id="UP000284892">
    <property type="component" value="Unassembled WGS sequence"/>
</dbReference>
<dbReference type="AlphaFoldDB" id="A0A420DUJ4"/>
<gene>
    <name evidence="1" type="ORF">BXY80_0059</name>
</gene>
<dbReference type="OrthoDB" id="285690at2"/>
<dbReference type="SUPFAM" id="SSF52540">
    <property type="entry name" value="P-loop containing nucleoside triphosphate hydrolases"/>
    <property type="match status" value="1"/>
</dbReference>
<dbReference type="PANTHER" id="PTHR36978:SF4">
    <property type="entry name" value="P-LOOP CONTAINING NUCLEOSIDE TRIPHOSPHATE HYDROLASE PROTEIN"/>
    <property type="match status" value="1"/>
</dbReference>
<dbReference type="InterPro" id="IPR027417">
    <property type="entry name" value="P-loop_NTPase"/>
</dbReference>
<accession>A0A420DUJ4</accession>
<dbReference type="Gene3D" id="3.40.50.300">
    <property type="entry name" value="P-loop containing nucleotide triphosphate hydrolases"/>
    <property type="match status" value="1"/>
</dbReference>
<organism evidence="1 2">
    <name type="scientific">Ichthyenterobacterium magnum</name>
    <dbReference type="NCBI Taxonomy" id="1230530"/>
    <lineage>
        <taxon>Bacteria</taxon>
        <taxon>Pseudomonadati</taxon>
        <taxon>Bacteroidota</taxon>
        <taxon>Flavobacteriia</taxon>
        <taxon>Flavobacteriales</taxon>
        <taxon>Flavobacteriaceae</taxon>
        <taxon>Ichthyenterobacterium</taxon>
    </lineage>
</organism>
<evidence type="ECO:0008006" key="3">
    <source>
        <dbReference type="Google" id="ProtNLM"/>
    </source>
</evidence>
<sequence>MDKIFCIGFPKTGTTSLEEALTILGYKTCKGHYDNNHTNYLIGLYVNNDFEEIDRLINYYDAFTDLPWGGTDLYKYLTTKYPRAKFIHTQREVESWYSSLLKMLTKFDSNLNTALNVFHSKGRYGVVYYLKKIINITTLENTKEHIQSYYLESNKELMTHFDNNDFHYLPMNLFKNDGWDTLCAFLNKPIPETKFPHANKAEIQKKELLVVDSKNKSLVLKTKTVLKKMFGN</sequence>
<dbReference type="Pfam" id="PF17784">
    <property type="entry name" value="Sulfotransfer_4"/>
    <property type="match status" value="1"/>
</dbReference>
<comment type="caution">
    <text evidence="1">The sequence shown here is derived from an EMBL/GenBank/DDBJ whole genome shotgun (WGS) entry which is preliminary data.</text>
</comment>
<dbReference type="RefSeq" id="WP_120199230.1">
    <property type="nucleotide sequence ID" value="NZ_RAQJ01000001.1"/>
</dbReference>
<keyword evidence="2" id="KW-1185">Reference proteome</keyword>
<dbReference type="InterPro" id="IPR040632">
    <property type="entry name" value="Sulfotransfer_4"/>
</dbReference>
<evidence type="ECO:0000313" key="2">
    <source>
        <dbReference type="Proteomes" id="UP000284892"/>
    </source>
</evidence>